<organism evidence="2">
    <name type="scientific">Guillardia theta (strain CCMP2712)</name>
    <name type="common">Cryptophyte</name>
    <dbReference type="NCBI Taxonomy" id="905079"/>
    <lineage>
        <taxon>Eukaryota</taxon>
        <taxon>Cryptophyceae</taxon>
        <taxon>Pyrenomonadales</taxon>
        <taxon>Geminigeraceae</taxon>
        <taxon>Guillardia</taxon>
    </lineage>
</organism>
<reference evidence="2 4" key="1">
    <citation type="journal article" date="2012" name="Nature">
        <title>Algal genomes reveal evolutionary mosaicism and the fate of nucleomorphs.</title>
        <authorList>
            <consortium name="DOE Joint Genome Institute"/>
            <person name="Curtis B.A."/>
            <person name="Tanifuji G."/>
            <person name="Burki F."/>
            <person name="Gruber A."/>
            <person name="Irimia M."/>
            <person name="Maruyama S."/>
            <person name="Arias M.C."/>
            <person name="Ball S.G."/>
            <person name="Gile G.H."/>
            <person name="Hirakawa Y."/>
            <person name="Hopkins J.F."/>
            <person name="Kuo A."/>
            <person name="Rensing S.A."/>
            <person name="Schmutz J."/>
            <person name="Symeonidi A."/>
            <person name="Elias M."/>
            <person name="Eveleigh R.J."/>
            <person name="Herman E.K."/>
            <person name="Klute M.J."/>
            <person name="Nakayama T."/>
            <person name="Obornik M."/>
            <person name="Reyes-Prieto A."/>
            <person name="Armbrust E.V."/>
            <person name="Aves S.J."/>
            <person name="Beiko R.G."/>
            <person name="Coutinho P."/>
            <person name="Dacks J.B."/>
            <person name="Durnford D.G."/>
            <person name="Fast N.M."/>
            <person name="Green B.R."/>
            <person name="Grisdale C.J."/>
            <person name="Hempel F."/>
            <person name="Henrissat B."/>
            <person name="Hoppner M.P."/>
            <person name="Ishida K."/>
            <person name="Kim E."/>
            <person name="Koreny L."/>
            <person name="Kroth P.G."/>
            <person name="Liu Y."/>
            <person name="Malik S.B."/>
            <person name="Maier U.G."/>
            <person name="McRose D."/>
            <person name="Mock T."/>
            <person name="Neilson J.A."/>
            <person name="Onodera N.T."/>
            <person name="Poole A.M."/>
            <person name="Pritham E.J."/>
            <person name="Richards T.A."/>
            <person name="Rocap G."/>
            <person name="Roy S.W."/>
            <person name="Sarai C."/>
            <person name="Schaack S."/>
            <person name="Shirato S."/>
            <person name="Slamovits C.H."/>
            <person name="Spencer D.F."/>
            <person name="Suzuki S."/>
            <person name="Worden A.Z."/>
            <person name="Zauner S."/>
            <person name="Barry K."/>
            <person name="Bell C."/>
            <person name="Bharti A.K."/>
            <person name="Crow J.A."/>
            <person name="Grimwood J."/>
            <person name="Kramer R."/>
            <person name="Lindquist E."/>
            <person name="Lucas S."/>
            <person name="Salamov A."/>
            <person name="McFadden G.I."/>
            <person name="Lane C.E."/>
            <person name="Keeling P.J."/>
            <person name="Gray M.W."/>
            <person name="Grigoriev I.V."/>
            <person name="Archibald J.M."/>
        </authorList>
    </citation>
    <scope>NUCLEOTIDE SEQUENCE</scope>
    <source>
        <strain evidence="2 4">CCMP2712</strain>
    </source>
</reference>
<name>L1IM91_GUITC</name>
<dbReference type="GeneID" id="17293663"/>
<dbReference type="PaxDb" id="55529-EKX36910"/>
<evidence type="ECO:0000256" key="1">
    <source>
        <dbReference type="SAM" id="MobiDB-lite"/>
    </source>
</evidence>
<dbReference type="KEGG" id="gtt:GUITHDRAFT_116932"/>
<keyword evidence="4" id="KW-1185">Reference proteome</keyword>
<evidence type="ECO:0000313" key="2">
    <source>
        <dbReference type="EMBL" id="EKX36910.1"/>
    </source>
</evidence>
<dbReference type="EMBL" id="JH993066">
    <property type="protein sequence ID" value="EKX36910.1"/>
    <property type="molecule type" value="Genomic_DNA"/>
</dbReference>
<dbReference type="EnsemblProtists" id="EKX36910">
    <property type="protein sequence ID" value="EKX36910"/>
    <property type="gene ID" value="GUITHDRAFT_116932"/>
</dbReference>
<reference evidence="4" key="2">
    <citation type="submission" date="2012-11" db="EMBL/GenBank/DDBJ databases">
        <authorList>
            <person name="Kuo A."/>
            <person name="Curtis B.A."/>
            <person name="Tanifuji G."/>
            <person name="Burki F."/>
            <person name="Gruber A."/>
            <person name="Irimia M."/>
            <person name="Maruyama S."/>
            <person name="Arias M.C."/>
            <person name="Ball S.G."/>
            <person name="Gile G.H."/>
            <person name="Hirakawa Y."/>
            <person name="Hopkins J.F."/>
            <person name="Rensing S.A."/>
            <person name="Schmutz J."/>
            <person name="Symeonidi A."/>
            <person name="Elias M."/>
            <person name="Eveleigh R.J."/>
            <person name="Herman E.K."/>
            <person name="Klute M.J."/>
            <person name="Nakayama T."/>
            <person name="Obornik M."/>
            <person name="Reyes-Prieto A."/>
            <person name="Armbrust E.V."/>
            <person name="Aves S.J."/>
            <person name="Beiko R.G."/>
            <person name="Coutinho P."/>
            <person name="Dacks J.B."/>
            <person name="Durnford D.G."/>
            <person name="Fast N.M."/>
            <person name="Green B.R."/>
            <person name="Grisdale C."/>
            <person name="Hempe F."/>
            <person name="Henrissat B."/>
            <person name="Hoppner M.P."/>
            <person name="Ishida K.-I."/>
            <person name="Kim E."/>
            <person name="Koreny L."/>
            <person name="Kroth P.G."/>
            <person name="Liu Y."/>
            <person name="Malik S.-B."/>
            <person name="Maier U.G."/>
            <person name="McRose D."/>
            <person name="Mock T."/>
            <person name="Neilson J.A."/>
            <person name="Onodera N.T."/>
            <person name="Poole A.M."/>
            <person name="Pritham E.J."/>
            <person name="Richards T.A."/>
            <person name="Rocap G."/>
            <person name="Roy S.W."/>
            <person name="Sarai C."/>
            <person name="Schaack S."/>
            <person name="Shirato S."/>
            <person name="Slamovits C.H."/>
            <person name="Spencer D.F."/>
            <person name="Suzuki S."/>
            <person name="Worden A.Z."/>
            <person name="Zauner S."/>
            <person name="Barry K."/>
            <person name="Bell C."/>
            <person name="Bharti A.K."/>
            <person name="Crow J.A."/>
            <person name="Grimwood J."/>
            <person name="Kramer R."/>
            <person name="Lindquist E."/>
            <person name="Lucas S."/>
            <person name="Salamov A."/>
            <person name="McFadden G.I."/>
            <person name="Lane C.E."/>
            <person name="Keeling P.J."/>
            <person name="Gray M.W."/>
            <person name="Grigoriev I.V."/>
            <person name="Archibald J.M."/>
        </authorList>
    </citation>
    <scope>NUCLEOTIDE SEQUENCE</scope>
    <source>
        <strain evidence="4">CCMP2712</strain>
    </source>
</reference>
<protein>
    <submittedName>
        <fullName evidence="2 3">Uncharacterized protein</fullName>
    </submittedName>
</protein>
<dbReference type="RefSeq" id="XP_005823890.1">
    <property type="nucleotide sequence ID" value="XM_005823833.1"/>
</dbReference>
<dbReference type="HOGENOM" id="CLU_761731_0_0_1"/>
<feature type="compositionally biased region" description="Acidic residues" evidence="1">
    <location>
        <begin position="108"/>
        <end position="117"/>
    </location>
</feature>
<dbReference type="AlphaFoldDB" id="L1IM91"/>
<accession>L1IM91</accession>
<gene>
    <name evidence="2" type="ORF">GUITHDRAFT_116932</name>
</gene>
<dbReference type="Proteomes" id="UP000011087">
    <property type="component" value="Unassembled WGS sequence"/>
</dbReference>
<evidence type="ECO:0000313" key="3">
    <source>
        <dbReference type="EnsemblProtists" id="EKX36910"/>
    </source>
</evidence>
<evidence type="ECO:0000313" key="4">
    <source>
        <dbReference type="Proteomes" id="UP000011087"/>
    </source>
</evidence>
<feature type="region of interest" description="Disordered" evidence="1">
    <location>
        <begin position="80"/>
        <end position="117"/>
    </location>
</feature>
<reference evidence="3" key="3">
    <citation type="submission" date="2015-06" db="UniProtKB">
        <authorList>
            <consortium name="EnsemblProtists"/>
        </authorList>
    </citation>
    <scope>IDENTIFICATION</scope>
</reference>
<sequence length="364" mass="43043">MGALTNQAHLFYSTYIFVCLMYPNAASEHGRVRLSLRGGQDPQLIAEALSDLKRMRRGKLPLFLEKVMDGYDDDRTCSDANFEARPPPTFGLSTASSKQRFEQKQELDPELTQEEEDRLDRERAKKYFQELDAKYFYPHENVSHMYHPEIPQRRSFPEDPLERYKECRRIAQQIRQYLKNLPPAPKPDTPEYQEWLNKHKFEKIIDRDGNILRFQDLPRNETLADEFEVVLNSLTEDPNESPDDDDELDSDEAKREIYTKEWLDAYTVMHDLDLADSRYYIEDLIEGDEHKIHVYEEFQDYGMQKWLEFRDGPRYHDEMAEIMSNLEKVVKDRGLTSKSYNVPRERDLIIDVGSSETEDDEQSS</sequence>
<proteinExistence type="predicted"/>